<feature type="region of interest" description="Disordered" evidence="5">
    <location>
        <begin position="1"/>
        <end position="21"/>
    </location>
</feature>
<dbReference type="AlphaFoldDB" id="A0A4S4N9I7"/>
<evidence type="ECO:0000256" key="3">
    <source>
        <dbReference type="ARBA" id="ARBA00022801"/>
    </source>
</evidence>
<dbReference type="EC" id="3.5.1.28" evidence="2"/>
<evidence type="ECO:0000313" key="7">
    <source>
        <dbReference type="EMBL" id="THH35839.1"/>
    </source>
</evidence>
<dbReference type="SUPFAM" id="SSF55846">
    <property type="entry name" value="N-acetylmuramoyl-L-alanine amidase-like"/>
    <property type="match status" value="1"/>
</dbReference>
<feature type="region of interest" description="Disordered" evidence="5">
    <location>
        <begin position="131"/>
        <end position="152"/>
    </location>
</feature>
<gene>
    <name evidence="7" type="ORF">E4Z66_12220</name>
</gene>
<keyword evidence="3" id="KW-0378">Hydrolase</keyword>
<dbReference type="GO" id="GO:0008745">
    <property type="term" value="F:N-acetylmuramoyl-L-alanine amidase activity"/>
    <property type="evidence" value="ECO:0007669"/>
    <property type="project" value="UniProtKB-EC"/>
</dbReference>
<feature type="domain" description="N-acetylmuramoyl-L-alanine amidase" evidence="6">
    <location>
        <begin position="16"/>
        <end position="149"/>
    </location>
</feature>
<dbReference type="EMBL" id="SRKY01000003">
    <property type="protein sequence ID" value="THH35839.1"/>
    <property type="molecule type" value="Genomic_DNA"/>
</dbReference>
<evidence type="ECO:0000256" key="2">
    <source>
        <dbReference type="ARBA" id="ARBA00011901"/>
    </source>
</evidence>
<feature type="compositionally biased region" description="Basic and acidic residues" evidence="5">
    <location>
        <begin position="142"/>
        <end position="152"/>
    </location>
</feature>
<dbReference type="Pfam" id="PF01510">
    <property type="entry name" value="Amidase_2"/>
    <property type="match status" value="1"/>
</dbReference>
<dbReference type="InterPro" id="IPR002502">
    <property type="entry name" value="Amidase_domain"/>
</dbReference>
<keyword evidence="8" id="KW-1185">Reference proteome</keyword>
<name>A0A4S4N9I7_9RHOB</name>
<proteinExistence type="predicted"/>
<evidence type="ECO:0000256" key="5">
    <source>
        <dbReference type="SAM" id="MobiDB-lite"/>
    </source>
</evidence>
<dbReference type="RefSeq" id="WP_136463308.1">
    <property type="nucleotide sequence ID" value="NZ_SRKY01000003.1"/>
</dbReference>
<reference evidence="7 8" key="1">
    <citation type="submission" date="2019-04" db="EMBL/GenBank/DDBJ databases">
        <title>Shimia ponticola sp. nov., isolated from seawater.</title>
        <authorList>
            <person name="Kim Y.-O."/>
            <person name="Yoon J.-H."/>
        </authorList>
    </citation>
    <scope>NUCLEOTIDE SEQUENCE [LARGE SCALE GENOMIC DNA]</scope>
    <source>
        <strain evidence="7 8">MYP11</strain>
    </source>
</reference>
<comment type="catalytic activity">
    <reaction evidence="1">
        <text>Hydrolyzes the link between N-acetylmuramoyl residues and L-amino acid residues in certain cell-wall glycopeptides.</text>
        <dbReference type="EC" id="3.5.1.28"/>
    </reaction>
</comment>
<evidence type="ECO:0000259" key="6">
    <source>
        <dbReference type="SMART" id="SM00644"/>
    </source>
</evidence>
<dbReference type="GO" id="GO:0071555">
    <property type="term" value="P:cell wall organization"/>
    <property type="evidence" value="ECO:0007669"/>
    <property type="project" value="UniProtKB-KW"/>
</dbReference>
<sequence length="226" mass="24268">MSAADSPARQHGHGLSPNCGPRRNGLTPTLIVLHYTAMASADAAVDRLCDPAAEVSAHYLICRTGETVPLVPEHLRAWHAGAGEWQGLDDINSRSIGIELDNDGRAPFSEPMMATLEVLLRAIMRRHGIPPTGVIGHSDMAPGRKSDPGPRFDWQRLERQGLAQPRGDPPAPVTPTADTFRARAQAHGFTAPVDDATLLAAIRLRYRPWGRGPLTAADHDALGPAD</sequence>
<dbReference type="GO" id="GO:0009254">
    <property type="term" value="P:peptidoglycan turnover"/>
    <property type="evidence" value="ECO:0007669"/>
    <property type="project" value="TreeGrafter"/>
</dbReference>
<accession>A0A4S4N9I7</accession>
<evidence type="ECO:0000313" key="8">
    <source>
        <dbReference type="Proteomes" id="UP000306602"/>
    </source>
</evidence>
<dbReference type="PANTHER" id="PTHR30417:SF1">
    <property type="entry name" value="N-ACETYLMURAMOYL-L-ALANINE AMIDASE AMID"/>
    <property type="match status" value="1"/>
</dbReference>
<keyword evidence="4" id="KW-0961">Cell wall biogenesis/degradation</keyword>
<dbReference type="PANTHER" id="PTHR30417">
    <property type="entry name" value="N-ACETYLMURAMOYL-L-ALANINE AMIDASE AMID"/>
    <property type="match status" value="1"/>
</dbReference>
<evidence type="ECO:0000256" key="4">
    <source>
        <dbReference type="ARBA" id="ARBA00023316"/>
    </source>
</evidence>
<evidence type="ECO:0000256" key="1">
    <source>
        <dbReference type="ARBA" id="ARBA00001561"/>
    </source>
</evidence>
<dbReference type="Gene3D" id="3.40.80.10">
    <property type="entry name" value="Peptidoglycan recognition protein-like"/>
    <property type="match status" value="1"/>
</dbReference>
<comment type="caution">
    <text evidence="7">The sequence shown here is derived from an EMBL/GenBank/DDBJ whole genome shotgun (WGS) entry which is preliminary data.</text>
</comment>
<dbReference type="InterPro" id="IPR051206">
    <property type="entry name" value="NAMLAA_amidase_2"/>
</dbReference>
<dbReference type="InterPro" id="IPR036505">
    <property type="entry name" value="Amidase/PGRP_sf"/>
</dbReference>
<dbReference type="GO" id="GO:0009253">
    <property type="term" value="P:peptidoglycan catabolic process"/>
    <property type="evidence" value="ECO:0007669"/>
    <property type="project" value="InterPro"/>
</dbReference>
<dbReference type="OrthoDB" id="9794842at2"/>
<dbReference type="SMART" id="SM00644">
    <property type="entry name" value="Ami_2"/>
    <property type="match status" value="1"/>
</dbReference>
<dbReference type="Proteomes" id="UP000306602">
    <property type="component" value="Unassembled WGS sequence"/>
</dbReference>
<dbReference type="CDD" id="cd06583">
    <property type="entry name" value="PGRP"/>
    <property type="match status" value="1"/>
</dbReference>
<organism evidence="7 8">
    <name type="scientific">Aliishimia ponticola</name>
    <dbReference type="NCBI Taxonomy" id="2499833"/>
    <lineage>
        <taxon>Bacteria</taxon>
        <taxon>Pseudomonadati</taxon>
        <taxon>Pseudomonadota</taxon>
        <taxon>Alphaproteobacteria</taxon>
        <taxon>Rhodobacterales</taxon>
        <taxon>Paracoccaceae</taxon>
        <taxon>Aliishimia</taxon>
    </lineage>
</organism>
<protein>
    <recommendedName>
        <fullName evidence="2">N-acetylmuramoyl-L-alanine amidase</fullName>
        <ecNumber evidence="2">3.5.1.28</ecNumber>
    </recommendedName>
</protein>